<evidence type="ECO:0000256" key="1">
    <source>
        <dbReference type="SAM" id="MobiDB-lite"/>
    </source>
</evidence>
<organism evidence="2 3">
    <name type="scientific">Paenibacillus thiaminolyticus</name>
    <name type="common">Bacillus thiaminolyticus</name>
    <dbReference type="NCBI Taxonomy" id="49283"/>
    <lineage>
        <taxon>Bacteria</taxon>
        <taxon>Bacillati</taxon>
        <taxon>Bacillota</taxon>
        <taxon>Bacilli</taxon>
        <taxon>Bacillales</taxon>
        <taxon>Paenibacillaceae</taxon>
        <taxon>Paenibacillus</taxon>
    </lineage>
</organism>
<proteinExistence type="predicted"/>
<name>A0A3A3GQT8_PANTH</name>
<feature type="compositionally biased region" description="Low complexity" evidence="1">
    <location>
        <begin position="403"/>
        <end position="413"/>
    </location>
</feature>
<dbReference type="AlphaFoldDB" id="A0A3A3GQT8"/>
<dbReference type="RefSeq" id="WP_119790307.1">
    <property type="nucleotide sequence ID" value="NZ_QYZD01000001.1"/>
</dbReference>
<evidence type="ECO:0000313" key="3">
    <source>
        <dbReference type="Proteomes" id="UP000266177"/>
    </source>
</evidence>
<feature type="compositionally biased region" description="Basic and acidic residues" evidence="1">
    <location>
        <begin position="414"/>
        <end position="431"/>
    </location>
</feature>
<sequence length="463" mass="53560">MKQRRPVIGIFTYRKGTWFTESFVFRQWVEIGRKLGANVYVFNESDIRLRHRQIRGFKFTRSGWTAAIEPWPDIVIDRRRSNWNAAFRIMRNRSLFPYANDKFVLKSKALEMFSADERTARWLPTSMPYSERNLRSMLAHYPLLYAKPGNGTGGMGVVRIQAKQGRYEVWGRKRSFGLRNVRLRHRGEVVRWLAHWTRSQRIRNGSFVLQQGIDTELLPERTADARVLHQKNGEGEWVTTGMAIRVGTPRSPNSNLAGQRGSAALPFLPFMEKHFGLEQAKAIEEECRCVAQRLTEVIEDKIGSLFELGIDLAVDKAGKIWLLEVNPKPSRDLFRKIGDKEAYQNALTYPIAYAMYLARQRHEKAMHKIVQIHDQHPEKIAVLELEEKPVQVEIQVHQEKQPSEQQVQQQQEPVQDREQDQALKQDGEQKRLLQVNGPGPNAKYEEAHKSHSLSYRSADAPAS</sequence>
<dbReference type="OrthoDB" id="7869153at2"/>
<reference evidence="2 3" key="1">
    <citation type="submission" date="2018-09" db="EMBL/GenBank/DDBJ databases">
        <title>Paenibacillus SK2017-BO5.</title>
        <authorList>
            <person name="Piskunova J.V."/>
            <person name="Dubiley S.A."/>
            <person name="Severinov K.V."/>
        </authorList>
    </citation>
    <scope>NUCLEOTIDE SEQUENCE [LARGE SCALE GENOMIC DNA]</scope>
    <source>
        <strain evidence="2 3">BO5</strain>
    </source>
</reference>
<dbReference type="Pfam" id="PF14398">
    <property type="entry name" value="ATPgrasp_YheCD"/>
    <property type="match status" value="1"/>
</dbReference>
<dbReference type="Proteomes" id="UP000266177">
    <property type="component" value="Unassembled WGS sequence"/>
</dbReference>
<accession>A0A3A3GQT8</accession>
<evidence type="ECO:0000313" key="2">
    <source>
        <dbReference type="EMBL" id="RJG26762.1"/>
    </source>
</evidence>
<dbReference type="SUPFAM" id="SSF56059">
    <property type="entry name" value="Glutathione synthetase ATP-binding domain-like"/>
    <property type="match status" value="1"/>
</dbReference>
<dbReference type="InterPro" id="IPR026838">
    <property type="entry name" value="YheC/D"/>
</dbReference>
<gene>
    <name evidence="2" type="ORF">DQX05_01670</name>
</gene>
<protein>
    <submittedName>
        <fullName evidence="2">YheC/YheD family protein</fullName>
    </submittedName>
</protein>
<feature type="region of interest" description="Disordered" evidence="1">
    <location>
        <begin position="396"/>
        <end position="463"/>
    </location>
</feature>
<comment type="caution">
    <text evidence="2">The sequence shown here is derived from an EMBL/GenBank/DDBJ whole genome shotgun (WGS) entry which is preliminary data.</text>
</comment>
<dbReference type="Gene3D" id="3.30.470.20">
    <property type="entry name" value="ATP-grasp fold, B domain"/>
    <property type="match status" value="1"/>
</dbReference>
<dbReference type="EMBL" id="QYZD01000001">
    <property type="protein sequence ID" value="RJG26762.1"/>
    <property type="molecule type" value="Genomic_DNA"/>
</dbReference>